<reference evidence="5" key="1">
    <citation type="journal article" date="2021" name="PeerJ">
        <title>Extensive microbial diversity within the chicken gut microbiome revealed by metagenomics and culture.</title>
        <authorList>
            <person name="Gilroy R."/>
            <person name="Ravi A."/>
            <person name="Getino M."/>
            <person name="Pursley I."/>
            <person name="Horton D.L."/>
            <person name="Alikhan N.F."/>
            <person name="Baker D."/>
            <person name="Gharbi K."/>
            <person name="Hall N."/>
            <person name="Watson M."/>
            <person name="Adriaenssens E.M."/>
            <person name="Foster-Nyarko E."/>
            <person name="Jarju S."/>
            <person name="Secka A."/>
            <person name="Antonio M."/>
            <person name="Oren A."/>
            <person name="Chaudhuri R.R."/>
            <person name="La Ragione R."/>
            <person name="Hildebrand F."/>
            <person name="Pallen M.J."/>
        </authorList>
    </citation>
    <scope>NUCLEOTIDE SEQUENCE</scope>
    <source>
        <strain evidence="5">378</strain>
    </source>
</reference>
<dbReference type="PROSITE" id="PS00092">
    <property type="entry name" value="N6_MTASE"/>
    <property type="match status" value="1"/>
</dbReference>
<feature type="coiled-coil region" evidence="3">
    <location>
        <begin position="208"/>
        <end position="240"/>
    </location>
</feature>
<proteinExistence type="predicted"/>
<keyword evidence="1 5" id="KW-0489">Methyltransferase</keyword>
<dbReference type="Gene3D" id="3.40.50.150">
    <property type="entry name" value="Vaccinia Virus protein VP39"/>
    <property type="match status" value="1"/>
</dbReference>
<name>A0A948TH38_9GAMM</name>
<evidence type="ECO:0000256" key="2">
    <source>
        <dbReference type="ARBA" id="ARBA00022679"/>
    </source>
</evidence>
<keyword evidence="2" id="KW-0808">Transferase</keyword>
<dbReference type="InterPro" id="IPR029063">
    <property type="entry name" value="SAM-dependent_MTases_sf"/>
</dbReference>
<evidence type="ECO:0000256" key="3">
    <source>
        <dbReference type="SAM" id="Coils"/>
    </source>
</evidence>
<dbReference type="GO" id="GO:0006304">
    <property type="term" value="P:DNA modification"/>
    <property type="evidence" value="ECO:0007669"/>
    <property type="project" value="InterPro"/>
</dbReference>
<sequence length="850" mass="95419">MGATEALDAVNKAIGLKPEETRTITISCGRLTTGVTVKEWTGVLMLAGSYQSTAASYLQTIFRVQSPALIAGQVKEHCYAFDFAPDRALKVIAQTFGVSRRPDAAGKDSARAALGAFLNFCPVIAYEGSVMKEVSVGQVMEQIKRIYVEQVVAHGFDDTHLYNDKLLKLDEVDLAQFEQLKGIIGQTRALGTTGNVDLNKQGLTDEEHEELEKIKKKSRKERTAEELERLKELQNKAKIRDNAISILRGISIRMPLMIYGATISDESRELTIENFSSLVDDVSWAEFMPQGVTKEIFAQYIKYYDPDIFTAAGKRIRALARAADDMAIEERIKLISDIFASFRNPDKETVLTPWRVVNMHLSSTIGGYCFFDADFTHELTEPRLVEYKDVTEQVFRPKTKLLEINSKSGLYPLYLTYTLVRSYLDTYGNKLDLLTRSQQRKIWDDVLKRNIFIICNSPMARAITARTLVGFRDVPLNAIYIDALTERISADPRALKNIIAQTPNLWPNQSDTAMKFDAIVGNPPYQVMDGGGGAKSSAKPLYHHFIRNAKQLDPRYFSFITPSRWFAAGKGLDDFREEMLHDHHMRVMVDFPNSKDCFANADIAGGVNFFLWDREHTGTCSVTNVSNGTCETMSRSLDEFAQYGLFVRSNTACSILHKATHHKPQSLTLIVSTRNPFGIDSKQRGVATKDADKLTLYTSDGVGYIEPTESLLANAYTDSYKVLCSKVTSEHAGIPSKNGTYKVLARLKVLEPQEVCTDSYLIIGCFVQRYEAEALNAYMHTTFVRYLLQQALTTMNISRDRFVFVPLQDFSANSDIDWTKSVAALDAQLFAKYGLTPEERAEITSTISQM</sequence>
<protein>
    <submittedName>
        <fullName evidence="5">Eco57I restriction-modification methylase domain-containing protein</fullName>
    </submittedName>
</protein>
<evidence type="ECO:0000313" key="6">
    <source>
        <dbReference type="Proteomes" id="UP000733611"/>
    </source>
</evidence>
<dbReference type="AlphaFoldDB" id="A0A948TH38"/>
<dbReference type="InterPro" id="IPR002052">
    <property type="entry name" value="DNA_methylase_N6_adenine_CS"/>
</dbReference>
<feature type="domain" description="Type II methyltransferase M.TaqI-like" evidence="4">
    <location>
        <begin position="450"/>
        <end position="598"/>
    </location>
</feature>
<reference evidence="5" key="2">
    <citation type="submission" date="2021-04" db="EMBL/GenBank/DDBJ databases">
        <authorList>
            <person name="Gilroy R."/>
        </authorList>
    </citation>
    <scope>NUCLEOTIDE SEQUENCE</scope>
    <source>
        <strain evidence="5">378</strain>
    </source>
</reference>
<dbReference type="GO" id="GO:0009007">
    <property type="term" value="F:site-specific DNA-methyltransferase (adenine-specific) activity"/>
    <property type="evidence" value="ECO:0007669"/>
    <property type="project" value="UniProtKB-EC"/>
</dbReference>
<dbReference type="SUPFAM" id="SSF53335">
    <property type="entry name" value="S-adenosyl-L-methionine-dependent methyltransferases"/>
    <property type="match status" value="1"/>
</dbReference>
<evidence type="ECO:0000313" key="5">
    <source>
        <dbReference type="EMBL" id="MBU3844518.1"/>
    </source>
</evidence>
<dbReference type="Pfam" id="PF07669">
    <property type="entry name" value="Eco57I"/>
    <property type="match status" value="1"/>
</dbReference>
<dbReference type="InterPro" id="IPR011639">
    <property type="entry name" value="MethylTrfase_TaqI-like_dom"/>
</dbReference>
<dbReference type="GO" id="GO:0032259">
    <property type="term" value="P:methylation"/>
    <property type="evidence" value="ECO:0007669"/>
    <property type="project" value="UniProtKB-KW"/>
</dbReference>
<dbReference type="GO" id="GO:0003676">
    <property type="term" value="F:nucleic acid binding"/>
    <property type="evidence" value="ECO:0007669"/>
    <property type="project" value="InterPro"/>
</dbReference>
<keyword evidence="3" id="KW-0175">Coiled coil</keyword>
<organism evidence="5 6">
    <name type="scientific">Candidatus Anaerobiospirillum pullicola</name>
    <dbReference type="NCBI Taxonomy" id="2838451"/>
    <lineage>
        <taxon>Bacteria</taxon>
        <taxon>Pseudomonadati</taxon>
        <taxon>Pseudomonadota</taxon>
        <taxon>Gammaproteobacteria</taxon>
        <taxon>Aeromonadales</taxon>
        <taxon>Succinivibrionaceae</taxon>
        <taxon>Anaerobiospirillum</taxon>
    </lineage>
</organism>
<evidence type="ECO:0000256" key="1">
    <source>
        <dbReference type="ARBA" id="ARBA00022603"/>
    </source>
</evidence>
<gene>
    <name evidence="5" type="ORF">H9847_06585</name>
</gene>
<evidence type="ECO:0000259" key="4">
    <source>
        <dbReference type="Pfam" id="PF07669"/>
    </source>
</evidence>
<dbReference type="Proteomes" id="UP000733611">
    <property type="component" value="Unassembled WGS sequence"/>
</dbReference>
<dbReference type="EMBL" id="JAHLFE010000132">
    <property type="protein sequence ID" value="MBU3844518.1"/>
    <property type="molecule type" value="Genomic_DNA"/>
</dbReference>
<comment type="caution">
    <text evidence="5">The sequence shown here is derived from an EMBL/GenBank/DDBJ whole genome shotgun (WGS) entry which is preliminary data.</text>
</comment>
<accession>A0A948TH38</accession>